<gene>
    <name evidence="1" type="ORF">S01H4_30060</name>
</gene>
<comment type="caution">
    <text evidence="1">The sequence shown here is derived from an EMBL/GenBank/DDBJ whole genome shotgun (WGS) entry which is preliminary data.</text>
</comment>
<dbReference type="EMBL" id="BART01015486">
    <property type="protein sequence ID" value="GAG85114.1"/>
    <property type="molecule type" value="Genomic_DNA"/>
</dbReference>
<proteinExistence type="predicted"/>
<dbReference type="AlphaFoldDB" id="X1AQR1"/>
<sequence>YLNICSPLKMPEVKVVNEFEIESHAKIRDDLHSSFDNFFDEWTPFSYLIDLFNLISKKILK</sequence>
<accession>X1AQR1</accession>
<reference evidence="1" key="1">
    <citation type="journal article" date="2014" name="Front. Microbiol.">
        <title>High frequency of phylogenetically diverse reductive dehalogenase-homologous genes in deep subseafloor sedimentary metagenomes.</title>
        <authorList>
            <person name="Kawai M."/>
            <person name="Futagami T."/>
            <person name="Toyoda A."/>
            <person name="Takaki Y."/>
            <person name="Nishi S."/>
            <person name="Hori S."/>
            <person name="Arai W."/>
            <person name="Tsubouchi T."/>
            <person name="Morono Y."/>
            <person name="Uchiyama I."/>
            <person name="Ito T."/>
            <person name="Fujiyama A."/>
            <person name="Inagaki F."/>
            <person name="Takami H."/>
        </authorList>
    </citation>
    <scope>NUCLEOTIDE SEQUENCE</scope>
    <source>
        <strain evidence="1">Expedition CK06-06</strain>
    </source>
</reference>
<protein>
    <submittedName>
        <fullName evidence="1">Uncharacterized protein</fullName>
    </submittedName>
</protein>
<feature type="non-terminal residue" evidence="1">
    <location>
        <position position="1"/>
    </location>
</feature>
<organism evidence="1">
    <name type="scientific">marine sediment metagenome</name>
    <dbReference type="NCBI Taxonomy" id="412755"/>
    <lineage>
        <taxon>unclassified sequences</taxon>
        <taxon>metagenomes</taxon>
        <taxon>ecological metagenomes</taxon>
    </lineage>
</organism>
<evidence type="ECO:0000313" key="1">
    <source>
        <dbReference type="EMBL" id="GAG85114.1"/>
    </source>
</evidence>
<name>X1AQR1_9ZZZZ</name>